<gene>
    <name evidence="1" type="ORF">H4S07_003372</name>
</gene>
<organism evidence="1 2">
    <name type="scientific">Coemansia furcata</name>
    <dbReference type="NCBI Taxonomy" id="417177"/>
    <lineage>
        <taxon>Eukaryota</taxon>
        <taxon>Fungi</taxon>
        <taxon>Fungi incertae sedis</taxon>
        <taxon>Zoopagomycota</taxon>
        <taxon>Kickxellomycotina</taxon>
        <taxon>Kickxellomycetes</taxon>
        <taxon>Kickxellales</taxon>
        <taxon>Kickxellaceae</taxon>
        <taxon>Coemansia</taxon>
    </lineage>
</organism>
<protein>
    <submittedName>
        <fullName evidence="1">Uncharacterized protein</fullName>
    </submittedName>
</protein>
<comment type="caution">
    <text evidence="1">The sequence shown here is derived from an EMBL/GenBank/DDBJ whole genome shotgun (WGS) entry which is preliminary data.</text>
</comment>
<name>A0ACC1LHW2_9FUNG</name>
<dbReference type="EMBL" id="JANBUP010001072">
    <property type="protein sequence ID" value="KAJ2808641.1"/>
    <property type="molecule type" value="Genomic_DNA"/>
</dbReference>
<reference evidence="1" key="1">
    <citation type="submission" date="2022-07" db="EMBL/GenBank/DDBJ databases">
        <title>Phylogenomic reconstructions and comparative analyses of Kickxellomycotina fungi.</title>
        <authorList>
            <person name="Reynolds N.K."/>
            <person name="Stajich J.E."/>
            <person name="Barry K."/>
            <person name="Grigoriev I.V."/>
            <person name="Crous P."/>
            <person name="Smith M.E."/>
        </authorList>
    </citation>
    <scope>NUCLEOTIDE SEQUENCE</scope>
    <source>
        <strain evidence="1">CBS 102833</strain>
    </source>
</reference>
<keyword evidence="2" id="KW-1185">Reference proteome</keyword>
<evidence type="ECO:0000313" key="1">
    <source>
        <dbReference type="EMBL" id="KAJ2808641.1"/>
    </source>
</evidence>
<proteinExistence type="predicted"/>
<evidence type="ECO:0000313" key="2">
    <source>
        <dbReference type="Proteomes" id="UP001140096"/>
    </source>
</evidence>
<dbReference type="Proteomes" id="UP001140096">
    <property type="component" value="Unassembled WGS sequence"/>
</dbReference>
<accession>A0ACC1LHW2</accession>
<sequence>MDTSDDIQRPSAPSSEVTDSRPPKKPKFANNKPADTSMEDISESKREVLTLFTSYRDSLDAHHDQRERVIKCSRDITALSKKIVFSLLRITQESSPETVFNDAEKKHKQVLDLFRKISVELQGSNSLKYNRQATPGLQEYIEAIGLWTFLQNNVLITKDQVLERLSVPNADGVLTPLVSVTDEDYILGISDLPGEVNRYCINAIGKGDHEAVRRCLMFLRQMKEGINLLMCSGKVRDLDKKVAVLDSSLEKTERAYYSMSIRDSEMSTQSASRSMAIDA</sequence>